<dbReference type="Gene3D" id="3.40.630.30">
    <property type="match status" value="1"/>
</dbReference>
<reference evidence="3" key="1">
    <citation type="journal article" date="2019" name="Int. J. Syst. Evol. Microbiol.">
        <title>The Global Catalogue of Microorganisms (GCM) 10K type strain sequencing project: providing services to taxonomists for standard genome sequencing and annotation.</title>
        <authorList>
            <consortium name="The Broad Institute Genomics Platform"/>
            <consortium name="The Broad Institute Genome Sequencing Center for Infectious Disease"/>
            <person name="Wu L."/>
            <person name="Ma J."/>
        </authorList>
    </citation>
    <scope>NUCLEOTIDE SEQUENCE [LARGE SCALE GENOMIC DNA]</scope>
    <source>
        <strain evidence="3">WLHS5</strain>
    </source>
</reference>
<dbReference type="GO" id="GO:0016746">
    <property type="term" value="F:acyltransferase activity"/>
    <property type="evidence" value="ECO:0007669"/>
    <property type="project" value="UniProtKB-KW"/>
</dbReference>
<dbReference type="InterPro" id="IPR000182">
    <property type="entry name" value="GNAT_dom"/>
</dbReference>
<gene>
    <name evidence="2" type="ORF">ACFQRI_26430</name>
</gene>
<dbReference type="SUPFAM" id="SSF55729">
    <property type="entry name" value="Acyl-CoA N-acyltransferases (Nat)"/>
    <property type="match status" value="1"/>
</dbReference>
<organism evidence="2 3">
    <name type="scientific">Saccharopolyspora griseoalba</name>
    <dbReference type="NCBI Taxonomy" id="1431848"/>
    <lineage>
        <taxon>Bacteria</taxon>
        <taxon>Bacillati</taxon>
        <taxon>Actinomycetota</taxon>
        <taxon>Actinomycetes</taxon>
        <taxon>Pseudonocardiales</taxon>
        <taxon>Pseudonocardiaceae</taxon>
        <taxon>Saccharopolyspora</taxon>
    </lineage>
</organism>
<name>A0ABW2LTE9_9PSEU</name>
<sequence length="128" mass="13913">MCTGGDRLMMVAVGVPYRPDRPVVVEIVRAPARVPAGITYLDVYVDGVPVGDLLLRVCEPCERAVIEHLRIDHQYTRQGLGRRLVEAATAQHPGYAWSTTEISDAPSARGFAAAASRPARRCRRGAST</sequence>
<protein>
    <submittedName>
        <fullName evidence="2">GNAT family N-acetyltransferase</fullName>
        <ecNumber evidence="2">2.3.1.-</ecNumber>
    </submittedName>
</protein>
<evidence type="ECO:0000313" key="2">
    <source>
        <dbReference type="EMBL" id="MFC7344963.1"/>
    </source>
</evidence>
<feature type="domain" description="N-acetyltransferase" evidence="1">
    <location>
        <begin position="1"/>
        <end position="128"/>
    </location>
</feature>
<dbReference type="InterPro" id="IPR016181">
    <property type="entry name" value="Acyl_CoA_acyltransferase"/>
</dbReference>
<keyword evidence="2" id="KW-0012">Acyltransferase</keyword>
<dbReference type="Pfam" id="PF00583">
    <property type="entry name" value="Acetyltransf_1"/>
    <property type="match status" value="1"/>
</dbReference>
<accession>A0ABW2LTE9</accession>
<comment type="caution">
    <text evidence="2">The sequence shown here is derived from an EMBL/GenBank/DDBJ whole genome shotgun (WGS) entry which is preliminary data.</text>
</comment>
<dbReference type="Proteomes" id="UP001596504">
    <property type="component" value="Unassembled WGS sequence"/>
</dbReference>
<dbReference type="RefSeq" id="WP_380673267.1">
    <property type="nucleotide sequence ID" value="NZ_JBHTCJ010000022.1"/>
</dbReference>
<dbReference type="PROSITE" id="PS51186">
    <property type="entry name" value="GNAT"/>
    <property type="match status" value="1"/>
</dbReference>
<dbReference type="CDD" id="cd04301">
    <property type="entry name" value="NAT_SF"/>
    <property type="match status" value="1"/>
</dbReference>
<keyword evidence="2" id="KW-0808">Transferase</keyword>
<dbReference type="EC" id="2.3.1.-" evidence="2"/>
<evidence type="ECO:0000313" key="3">
    <source>
        <dbReference type="Proteomes" id="UP001596504"/>
    </source>
</evidence>
<evidence type="ECO:0000259" key="1">
    <source>
        <dbReference type="PROSITE" id="PS51186"/>
    </source>
</evidence>
<dbReference type="EMBL" id="JBHTCJ010000022">
    <property type="protein sequence ID" value="MFC7344963.1"/>
    <property type="molecule type" value="Genomic_DNA"/>
</dbReference>
<keyword evidence="3" id="KW-1185">Reference proteome</keyword>
<proteinExistence type="predicted"/>